<dbReference type="Gene3D" id="1.10.238.10">
    <property type="entry name" value="EF-hand"/>
    <property type="match status" value="1"/>
</dbReference>
<dbReference type="OrthoDB" id="6417429at2759"/>
<comment type="caution">
    <text evidence="3">The sequence shown here is derived from an EMBL/GenBank/DDBJ whole genome shotgun (WGS) entry which is preliminary data.</text>
</comment>
<evidence type="ECO:0000313" key="3">
    <source>
        <dbReference type="EMBL" id="GFQ78759.1"/>
    </source>
</evidence>
<dbReference type="AlphaFoldDB" id="A0A8X6H2Z0"/>
<protein>
    <recommendedName>
        <fullName evidence="2">EF-hand domain-containing protein</fullName>
    </recommendedName>
</protein>
<evidence type="ECO:0000256" key="1">
    <source>
        <dbReference type="ARBA" id="ARBA00010994"/>
    </source>
</evidence>
<comment type="similarity">
    <text evidence="1">Belongs to the TPPP family.</text>
</comment>
<dbReference type="InterPro" id="IPR011992">
    <property type="entry name" value="EF-hand-dom_pair"/>
</dbReference>
<organism evidence="3 4">
    <name type="scientific">Trichonephila clavata</name>
    <name type="common">Joro spider</name>
    <name type="synonym">Nephila clavata</name>
    <dbReference type="NCBI Taxonomy" id="2740835"/>
    <lineage>
        <taxon>Eukaryota</taxon>
        <taxon>Metazoa</taxon>
        <taxon>Ecdysozoa</taxon>
        <taxon>Arthropoda</taxon>
        <taxon>Chelicerata</taxon>
        <taxon>Arachnida</taxon>
        <taxon>Araneae</taxon>
        <taxon>Araneomorphae</taxon>
        <taxon>Entelegynae</taxon>
        <taxon>Araneoidea</taxon>
        <taxon>Nephilidae</taxon>
        <taxon>Trichonephila</taxon>
    </lineage>
</organism>
<dbReference type="SUPFAM" id="SSF47473">
    <property type="entry name" value="EF-hand"/>
    <property type="match status" value="1"/>
</dbReference>
<dbReference type="GO" id="GO:0015631">
    <property type="term" value="F:tubulin binding"/>
    <property type="evidence" value="ECO:0007669"/>
    <property type="project" value="InterPro"/>
</dbReference>
<evidence type="ECO:0000313" key="4">
    <source>
        <dbReference type="Proteomes" id="UP000887116"/>
    </source>
</evidence>
<proteinExistence type="inferred from homology"/>
<name>A0A8X6H2Z0_TRICU</name>
<dbReference type="GO" id="GO:0005509">
    <property type="term" value="F:calcium ion binding"/>
    <property type="evidence" value="ECO:0007669"/>
    <property type="project" value="InterPro"/>
</dbReference>
<reference evidence="3" key="1">
    <citation type="submission" date="2020-07" db="EMBL/GenBank/DDBJ databases">
        <title>Multicomponent nature underlies the extraordinary mechanical properties of spider dragline silk.</title>
        <authorList>
            <person name="Kono N."/>
            <person name="Nakamura H."/>
            <person name="Mori M."/>
            <person name="Yoshida Y."/>
            <person name="Ohtoshi R."/>
            <person name="Malay A.D."/>
            <person name="Moran D.A.P."/>
            <person name="Tomita M."/>
            <person name="Numata K."/>
            <person name="Arakawa K."/>
        </authorList>
    </citation>
    <scope>NUCLEOTIDE SEQUENCE</scope>
</reference>
<dbReference type="Proteomes" id="UP000887116">
    <property type="component" value="Unassembled WGS sequence"/>
</dbReference>
<dbReference type="InterPro" id="IPR002048">
    <property type="entry name" value="EF_hand_dom"/>
</dbReference>
<evidence type="ECO:0000259" key="2">
    <source>
        <dbReference type="PROSITE" id="PS50222"/>
    </source>
</evidence>
<dbReference type="EMBL" id="BMAO01012055">
    <property type="protein sequence ID" value="GFQ78759.1"/>
    <property type="molecule type" value="Genomic_DNA"/>
</dbReference>
<dbReference type="GO" id="GO:0046785">
    <property type="term" value="P:microtubule polymerization"/>
    <property type="evidence" value="ECO:0007669"/>
    <property type="project" value="InterPro"/>
</dbReference>
<dbReference type="PROSITE" id="PS50222">
    <property type="entry name" value="EF_HAND_2"/>
    <property type="match status" value="1"/>
</dbReference>
<sequence>MAISKDRPKDLEDTFDIMCETNQSVDGKLSVANVKKWFRHAEVVGLATGINDKDVENAFTKVSKDKKSVDFEEFKKMVENLARSRKSDPNDLFAQLSLTVPPAVQEAIDSMKENVETL</sequence>
<accession>A0A8X6H2Z0</accession>
<gene>
    <name evidence="3" type="ORF">TNCT_505451</name>
</gene>
<dbReference type="Pfam" id="PF05517">
    <property type="entry name" value="p25-alpha"/>
    <property type="match status" value="1"/>
</dbReference>
<keyword evidence="4" id="KW-1185">Reference proteome</keyword>
<feature type="domain" description="EF-hand" evidence="2">
    <location>
        <begin position="50"/>
        <end position="84"/>
    </location>
</feature>
<dbReference type="InterPro" id="IPR008907">
    <property type="entry name" value="TPP/p25"/>
</dbReference>